<protein>
    <submittedName>
        <fullName evidence="1">Uncharacterized protein</fullName>
    </submittedName>
</protein>
<accession>X0VG80</accession>
<gene>
    <name evidence="1" type="ORF">S01H1_45060</name>
</gene>
<dbReference type="EMBL" id="BARS01028769">
    <property type="protein sequence ID" value="GAF99535.1"/>
    <property type="molecule type" value="Genomic_DNA"/>
</dbReference>
<evidence type="ECO:0000313" key="1">
    <source>
        <dbReference type="EMBL" id="GAF99535.1"/>
    </source>
</evidence>
<sequence length="98" mass="10916">MALWCVNLLADASPPEEILKTEIQEEDTITFTYKKPAGYLGGGGPALNHTQKEFVKVRKNMTHFLNFSPVPGEAHGAPLASPIFRSGWNPKYMTNIKR</sequence>
<proteinExistence type="predicted"/>
<comment type="caution">
    <text evidence="1">The sequence shown here is derived from an EMBL/GenBank/DDBJ whole genome shotgun (WGS) entry which is preliminary data.</text>
</comment>
<feature type="non-terminal residue" evidence="1">
    <location>
        <position position="98"/>
    </location>
</feature>
<reference evidence="1" key="1">
    <citation type="journal article" date="2014" name="Front. Microbiol.">
        <title>High frequency of phylogenetically diverse reductive dehalogenase-homologous genes in deep subseafloor sedimentary metagenomes.</title>
        <authorList>
            <person name="Kawai M."/>
            <person name="Futagami T."/>
            <person name="Toyoda A."/>
            <person name="Takaki Y."/>
            <person name="Nishi S."/>
            <person name="Hori S."/>
            <person name="Arai W."/>
            <person name="Tsubouchi T."/>
            <person name="Morono Y."/>
            <person name="Uchiyama I."/>
            <person name="Ito T."/>
            <person name="Fujiyama A."/>
            <person name="Inagaki F."/>
            <person name="Takami H."/>
        </authorList>
    </citation>
    <scope>NUCLEOTIDE SEQUENCE</scope>
    <source>
        <strain evidence="1">Expedition CK06-06</strain>
    </source>
</reference>
<name>X0VG80_9ZZZZ</name>
<organism evidence="1">
    <name type="scientific">marine sediment metagenome</name>
    <dbReference type="NCBI Taxonomy" id="412755"/>
    <lineage>
        <taxon>unclassified sequences</taxon>
        <taxon>metagenomes</taxon>
        <taxon>ecological metagenomes</taxon>
    </lineage>
</organism>
<dbReference type="AlphaFoldDB" id="X0VG80"/>